<dbReference type="InParanoid" id="A0A0Q2MCF0"/>
<dbReference type="InterPro" id="IPR019301">
    <property type="entry name" value="Flagellar_prot_FlgJ_N"/>
</dbReference>
<keyword evidence="4" id="KW-1185">Reference proteome</keyword>
<comment type="caution">
    <text evidence="3">The sequence shown here is derived from an EMBL/GenBank/DDBJ whole genome shotgun (WGS) entry which is preliminary data.</text>
</comment>
<evidence type="ECO:0000313" key="4">
    <source>
        <dbReference type="Proteomes" id="UP000051221"/>
    </source>
</evidence>
<gene>
    <name evidence="3" type="ORF">AMR76_10695</name>
</gene>
<dbReference type="RefSeq" id="WP_055466048.1">
    <property type="nucleotide sequence ID" value="NZ_LKHS01000009.1"/>
</dbReference>
<evidence type="ECO:0000313" key="3">
    <source>
        <dbReference type="EMBL" id="KQH85745.1"/>
    </source>
</evidence>
<proteinExistence type="predicted"/>
<keyword evidence="3" id="KW-0282">Flagellum</keyword>
<sequence length="174" mass="18670">MKIDTGSDSSSINSVLYHDNNALANIKNAADKHAALETVAGQFEAMFLQLVLRQMRSSSDVMADEDSPFNSKQQGVFRDMYDGQLAIEMAKKQRSGIADMLVKQLSPVVDGAGSNVVELAAAAERVSHNRSTAPNPVNHAVNNAADAVASLSQETTKVAVTNAFSQPLIRPLER</sequence>
<feature type="domain" description="Flagellar protein FlgJ N-terminal" evidence="2">
    <location>
        <begin position="54"/>
        <end position="104"/>
    </location>
</feature>
<dbReference type="Pfam" id="PF10135">
    <property type="entry name" value="Rod-binding"/>
    <property type="match status" value="1"/>
</dbReference>
<keyword evidence="3" id="KW-0966">Cell projection</keyword>
<keyword evidence="1" id="KW-1005">Bacterial flagellum biogenesis</keyword>
<evidence type="ECO:0000256" key="1">
    <source>
        <dbReference type="ARBA" id="ARBA00022795"/>
    </source>
</evidence>
<keyword evidence="3" id="KW-0969">Cilium</keyword>
<dbReference type="Proteomes" id="UP000051221">
    <property type="component" value="Unassembled WGS sequence"/>
</dbReference>
<evidence type="ECO:0000259" key="2">
    <source>
        <dbReference type="Pfam" id="PF10135"/>
    </source>
</evidence>
<name>A0A0Q2MCF0_VIBFU</name>
<accession>A0A0Q2MCF0</accession>
<dbReference type="AlphaFoldDB" id="A0A0Q2MCF0"/>
<reference evidence="3 4" key="1">
    <citation type="submission" date="2015-08" db="EMBL/GenBank/DDBJ databases">
        <title>Antibacterial properties of a collection of Vibrionaceae strains.</title>
        <authorList>
            <person name="Giubergia S."/>
        </authorList>
    </citation>
    <scope>NUCLEOTIDE SEQUENCE [LARGE SCALE GENOMIC DNA]</scope>
    <source>
        <strain evidence="3 4">S0821</strain>
    </source>
</reference>
<protein>
    <submittedName>
        <fullName evidence="3">Flagellar protein</fullName>
    </submittedName>
</protein>
<organism evidence="3 4">
    <name type="scientific">Vibrio furnissii</name>
    <dbReference type="NCBI Taxonomy" id="29494"/>
    <lineage>
        <taxon>Bacteria</taxon>
        <taxon>Pseudomonadati</taxon>
        <taxon>Pseudomonadota</taxon>
        <taxon>Gammaproteobacteria</taxon>
        <taxon>Vibrionales</taxon>
        <taxon>Vibrionaceae</taxon>
        <taxon>Vibrio</taxon>
    </lineage>
</organism>
<dbReference type="GO" id="GO:0044781">
    <property type="term" value="P:bacterial-type flagellum organization"/>
    <property type="evidence" value="ECO:0007669"/>
    <property type="project" value="UniProtKB-KW"/>
</dbReference>
<dbReference type="EMBL" id="LKHS01000009">
    <property type="protein sequence ID" value="KQH85745.1"/>
    <property type="molecule type" value="Genomic_DNA"/>
</dbReference>